<dbReference type="InterPro" id="IPR014001">
    <property type="entry name" value="Helicase_ATP-bd"/>
</dbReference>
<dbReference type="GO" id="GO:0006281">
    <property type="term" value="P:DNA repair"/>
    <property type="evidence" value="ECO:0007669"/>
    <property type="project" value="UniProtKB-KW"/>
</dbReference>
<evidence type="ECO:0000256" key="2">
    <source>
        <dbReference type="ARBA" id="ARBA00022763"/>
    </source>
</evidence>
<dbReference type="Pfam" id="PF00270">
    <property type="entry name" value="DEAD"/>
    <property type="match status" value="1"/>
</dbReference>
<evidence type="ECO:0000256" key="5">
    <source>
        <dbReference type="ARBA" id="ARBA00022840"/>
    </source>
</evidence>
<dbReference type="PANTHER" id="PTHR47962:SF5">
    <property type="entry name" value="ATP-DEPENDENT HELICASE LHR-RELATED"/>
    <property type="match status" value="1"/>
</dbReference>
<dbReference type="Gene3D" id="3.40.50.300">
    <property type="entry name" value="P-loop containing nucleotide triphosphate hydrolases"/>
    <property type="match status" value="2"/>
</dbReference>
<dbReference type="GO" id="GO:0004386">
    <property type="term" value="F:helicase activity"/>
    <property type="evidence" value="ECO:0007669"/>
    <property type="project" value="UniProtKB-KW"/>
</dbReference>
<evidence type="ECO:0000256" key="6">
    <source>
        <dbReference type="ARBA" id="ARBA00023125"/>
    </source>
</evidence>
<feature type="domain" description="Helicase C-terminal" evidence="11">
    <location>
        <begin position="270"/>
        <end position="429"/>
    </location>
</feature>
<dbReference type="SUPFAM" id="SSF52540">
    <property type="entry name" value="P-loop containing nucleoside triphosphate hydrolases"/>
    <property type="match status" value="1"/>
</dbReference>
<dbReference type="RefSeq" id="WP_354699454.1">
    <property type="nucleotide sequence ID" value="NZ_CP114014.1"/>
</dbReference>
<gene>
    <name evidence="12" type="ORF">DSM112329_05171</name>
</gene>
<dbReference type="GO" id="GO:0003677">
    <property type="term" value="F:DNA binding"/>
    <property type="evidence" value="ECO:0007669"/>
    <property type="project" value="UniProtKB-KW"/>
</dbReference>
<keyword evidence="2" id="KW-0227">DNA damage</keyword>
<keyword evidence="3" id="KW-0378">Hydrolase</keyword>
<dbReference type="GO" id="GO:0016887">
    <property type="term" value="F:ATP hydrolysis activity"/>
    <property type="evidence" value="ECO:0007669"/>
    <property type="project" value="TreeGrafter"/>
</dbReference>
<dbReference type="Pfam" id="PF00271">
    <property type="entry name" value="Helicase_C"/>
    <property type="match status" value="1"/>
</dbReference>
<dbReference type="InterPro" id="IPR011545">
    <property type="entry name" value="DEAD/DEAH_box_helicase_dom"/>
</dbReference>
<dbReference type="PROSITE" id="PS51194">
    <property type="entry name" value="HELICASE_CTER"/>
    <property type="match status" value="1"/>
</dbReference>
<keyword evidence="4 12" id="KW-0347">Helicase</keyword>
<keyword evidence="6" id="KW-0238">DNA-binding</keyword>
<protein>
    <submittedName>
        <fullName evidence="12">DNA helicase</fullName>
    </submittedName>
</protein>
<dbReference type="InterPro" id="IPR055369">
    <property type="entry name" value="WH2_Lhr"/>
</dbReference>
<organism evidence="12">
    <name type="scientific">Paraconexibacter sp. AEG42_29</name>
    <dbReference type="NCBI Taxonomy" id="2997339"/>
    <lineage>
        <taxon>Bacteria</taxon>
        <taxon>Bacillati</taxon>
        <taxon>Actinomycetota</taxon>
        <taxon>Thermoleophilia</taxon>
        <taxon>Solirubrobacterales</taxon>
        <taxon>Paraconexibacteraceae</taxon>
        <taxon>Paraconexibacter</taxon>
    </lineage>
</organism>
<dbReference type="InterPro" id="IPR045628">
    <property type="entry name" value="Lhr_WH_dom"/>
</dbReference>
<dbReference type="InterPro" id="IPR055367">
    <property type="entry name" value="WH4_Lhr"/>
</dbReference>
<dbReference type="SMART" id="SM00382">
    <property type="entry name" value="AAA"/>
    <property type="match status" value="1"/>
</dbReference>
<dbReference type="PROSITE" id="PS51192">
    <property type="entry name" value="HELICASE_ATP_BIND_1"/>
    <property type="match status" value="1"/>
</dbReference>
<sequence length="1490" mass="162577">MHDSALKDFTPRTREWFTSAFAGATEVQQQAWPAIASGAHTLIAAPTGSGKTLAAFLWGLDALAREENPGHTRIVYVSPLKALAYDVDRNLRAPLRGIGAQVTVGIRTGDTSQKDRAHMKRRPPDILITTPESLYLVLTSQARDMLKGVEAVIVDEIHALASTKRGSHFALTLERLQALQEPGHEVQRIGLSATQNPLEEVGRYLVGPRRTCRLVDAGVRKPLDLKIHVPVESMVEPEALDEHGEPRDPLEPVIGGEATRKSIWPAIYPEILKLVLEHQSTIVFVNNRRGAERLALRLNELHHAQRVEQDENAETETIARAHHGSLAREERESVEELLKSGGLPCLVATSSLELGIDMGAVDLVLQVESPKSVARGLQRVGRAGHGVGDTSKGRIFPKFRADLLECAVVVRQMREGKIEPTVVPRNALDVLAQQIVAMAADATDNDGGGGMAVDDLHALVTRTHSYGELSRELLENVLDMLDGRYPSQEFAELRARITWDRVAGTIRARKGSRSLAIVNAGTIPDRGLYSVTLPDGRRVGELDEEMVYEARPGQTFLLGASAWRIEEIQRDRVLVTPAPGAPGAIPFWKGDSVGRPKELGQAIGEFARTAVDADPKQLEVDYDLDPRAARNLVDYLQEQQAATRVVPSDTTIVVERFRDEIGDWRLCVLSPYGGRVHSAWALALSARIRDVYGLESDAIWSDDGIIVHLPDADEPPGVDLVMVDPDEVQELVVAELGSSALFGARFRENAGRALLIPRAYPGKRTPLWQQRLKSQSLLEVAKRYSEFPIILETYRECLRDVLDVPGLTDLLRALHSRDLNLVEVETQTASPFASSLLFDYVATYMYEGDTPNAERRAAALSLNKDLLAELLGQEELRDLIDADALDMVEADLQHTSDRTKVATTDDLGDMLRRVGDLSDAEIAVRTIAGVDPTDLTARLSAERRAVQVRIAGEPRWIAADDVGLYRDALGTVPPGGLPATFLEDVPDPLRRLTARYAATHGPFTTAELRARYLVDPTSALKELEAAGAIVRGELRPGGSEREWCDADVLRRLRRASLAVLRKEIEAADPAQLARFAPSWQGVDRHPPAGAGIDRLREVLIPLQGLALPVAVWEQDVLPRRCGAYSPAWLDQLCASGELVWAGAGAVGRSSGRVALWFRDDAEAIGPVLVKGDPPSSEAHEQVRDRLAKAPCFFTDLLGELPLVPEELQEALWDLVWAGEVTNDAWAPLRAPRLALAKATQQRDRATTRPGRRFGGSTRRSTGAAAQVSGRWSLTSTIFRHAAAPDQQRRTVAELLLERHGIVTRETVLGEGVPGGFSALYPAFADLETLGVCRRGYFIEGLGGAQFALPGAVERLRAQKDRDATAIVLAATDPAQAYGAALKWPAREEAQTTAPSRRPSRVPGAHVVTVGGDPVLYVERSGKGLQTLTDDPSDERIPGAIDALATYVRGGRGRKLAVERVDGEDVIGSPFEALLVEHGFRQGPTKLTLSA</sequence>
<keyword evidence="1" id="KW-0547">Nucleotide-binding</keyword>
<feature type="domain" description="Helicase ATP-binding" evidence="10">
    <location>
        <begin position="32"/>
        <end position="213"/>
    </location>
</feature>
<dbReference type="EMBL" id="CP114014">
    <property type="protein sequence ID" value="XAY08273.1"/>
    <property type="molecule type" value="Genomic_DNA"/>
</dbReference>
<dbReference type="CDD" id="cd18796">
    <property type="entry name" value="SF2_C_LHR"/>
    <property type="match status" value="1"/>
</dbReference>
<name>A0AAU7B2T6_9ACTN</name>
<evidence type="ECO:0000256" key="3">
    <source>
        <dbReference type="ARBA" id="ARBA00022801"/>
    </source>
</evidence>
<dbReference type="KEGG" id="parq:DSM112329_05171"/>
<dbReference type="Pfam" id="PF23234">
    <property type="entry name" value="WHD_4th_Lhr"/>
    <property type="match status" value="1"/>
</dbReference>
<feature type="region of interest" description="Disordered" evidence="9">
    <location>
        <begin position="1239"/>
        <end position="1258"/>
    </location>
</feature>
<evidence type="ECO:0000313" key="12">
    <source>
        <dbReference type="EMBL" id="XAY08273.1"/>
    </source>
</evidence>
<keyword evidence="8" id="KW-0413">Isomerase</keyword>
<evidence type="ECO:0000259" key="11">
    <source>
        <dbReference type="PROSITE" id="PS51194"/>
    </source>
</evidence>
<dbReference type="Pfam" id="PF19306">
    <property type="entry name" value="WHD_Lhr"/>
    <property type="match status" value="1"/>
</dbReference>
<dbReference type="InterPro" id="IPR003593">
    <property type="entry name" value="AAA+_ATPase"/>
</dbReference>
<keyword evidence="7" id="KW-0234">DNA repair</keyword>
<evidence type="ECO:0000256" key="9">
    <source>
        <dbReference type="SAM" id="MobiDB-lite"/>
    </source>
</evidence>
<evidence type="ECO:0000256" key="1">
    <source>
        <dbReference type="ARBA" id="ARBA00022741"/>
    </source>
</evidence>
<proteinExistence type="predicted"/>
<dbReference type="InterPro" id="IPR055368">
    <property type="entry name" value="WH3_Lhr"/>
</dbReference>
<dbReference type="SMART" id="SM00490">
    <property type="entry name" value="HELICc"/>
    <property type="match status" value="1"/>
</dbReference>
<evidence type="ECO:0000259" key="10">
    <source>
        <dbReference type="PROSITE" id="PS51192"/>
    </source>
</evidence>
<dbReference type="InterPro" id="IPR013701">
    <property type="entry name" value="Lhr-like_DEAD/DEAH_assoc"/>
</dbReference>
<evidence type="ECO:0000256" key="7">
    <source>
        <dbReference type="ARBA" id="ARBA00023204"/>
    </source>
</evidence>
<dbReference type="Pfam" id="PF08494">
    <property type="entry name" value="DEAD_assoc"/>
    <property type="match status" value="1"/>
</dbReference>
<dbReference type="InterPro" id="IPR027417">
    <property type="entry name" value="P-loop_NTPase"/>
</dbReference>
<dbReference type="SMART" id="SM00487">
    <property type="entry name" value="DEXDc"/>
    <property type="match status" value="1"/>
</dbReference>
<dbReference type="InterPro" id="IPR001650">
    <property type="entry name" value="Helicase_C-like"/>
</dbReference>
<keyword evidence="5" id="KW-0067">ATP-binding</keyword>
<dbReference type="InterPro" id="IPR052511">
    <property type="entry name" value="ATP-dep_Helicase"/>
</dbReference>
<dbReference type="PANTHER" id="PTHR47962">
    <property type="entry name" value="ATP-DEPENDENT HELICASE LHR-RELATED-RELATED"/>
    <property type="match status" value="1"/>
</dbReference>
<evidence type="ECO:0000256" key="8">
    <source>
        <dbReference type="ARBA" id="ARBA00023235"/>
    </source>
</evidence>
<accession>A0AAU7B2T6</accession>
<dbReference type="Pfam" id="PF23236">
    <property type="entry name" value="WHD_2nd_Lhr"/>
    <property type="match status" value="1"/>
</dbReference>
<dbReference type="CDD" id="cd17922">
    <property type="entry name" value="DEXHc_LHR-like"/>
    <property type="match status" value="1"/>
</dbReference>
<reference evidence="12" key="1">
    <citation type="submission" date="2022-12" db="EMBL/GenBank/DDBJ databases">
        <title>Paraconexibacter alkalitolerans sp. nov. and Baekduia alba sp. nov., isolated from soil and emended description of the genera Paraconexibacter (Chun et al., 2020) and Baekduia (An et al., 2020).</title>
        <authorList>
            <person name="Vieira S."/>
            <person name="Huber K.J."/>
            <person name="Geppert A."/>
            <person name="Wolf J."/>
            <person name="Neumann-Schaal M."/>
            <person name="Muesken M."/>
            <person name="Overmann J."/>
        </authorList>
    </citation>
    <scope>NUCLEOTIDE SEQUENCE</scope>
    <source>
        <strain evidence="12">AEG42_29</strain>
    </source>
</reference>
<dbReference type="GO" id="GO:0005524">
    <property type="term" value="F:ATP binding"/>
    <property type="evidence" value="ECO:0007669"/>
    <property type="project" value="UniProtKB-KW"/>
</dbReference>
<evidence type="ECO:0000256" key="4">
    <source>
        <dbReference type="ARBA" id="ARBA00022806"/>
    </source>
</evidence>
<dbReference type="Pfam" id="PF23235">
    <property type="entry name" value="WHD_3rd_Lhr"/>
    <property type="match status" value="1"/>
</dbReference>